<comment type="caution">
    <text evidence="1">The sequence shown here is derived from an EMBL/GenBank/DDBJ whole genome shotgun (WGS) entry which is preliminary data.</text>
</comment>
<evidence type="ECO:0000313" key="2">
    <source>
        <dbReference type="Proteomes" id="UP001162483"/>
    </source>
</evidence>
<sequence length="109" mass="12660">MQFLEKGEPLAWVHTYAEWYIACDSRRNRTAFLYKSHAICVRCDWSHTFSMTLIAPHPHQKGAGPFFWSALKSYRMAIHTYAIRFCTSHHGIVNLTYTPAAVCMNGMRF</sequence>
<dbReference type="EMBL" id="CATNWA010019194">
    <property type="protein sequence ID" value="CAI9611848.1"/>
    <property type="molecule type" value="Genomic_DNA"/>
</dbReference>
<organism evidence="1 2">
    <name type="scientific">Staurois parvus</name>
    <dbReference type="NCBI Taxonomy" id="386267"/>
    <lineage>
        <taxon>Eukaryota</taxon>
        <taxon>Metazoa</taxon>
        <taxon>Chordata</taxon>
        <taxon>Craniata</taxon>
        <taxon>Vertebrata</taxon>
        <taxon>Euteleostomi</taxon>
        <taxon>Amphibia</taxon>
        <taxon>Batrachia</taxon>
        <taxon>Anura</taxon>
        <taxon>Neobatrachia</taxon>
        <taxon>Ranoidea</taxon>
        <taxon>Ranidae</taxon>
        <taxon>Staurois</taxon>
    </lineage>
</organism>
<evidence type="ECO:0000313" key="1">
    <source>
        <dbReference type="EMBL" id="CAI9611848.1"/>
    </source>
</evidence>
<keyword evidence="2" id="KW-1185">Reference proteome</keyword>
<reference evidence="1" key="1">
    <citation type="submission" date="2023-05" db="EMBL/GenBank/DDBJ databases">
        <authorList>
            <person name="Stuckert A."/>
        </authorList>
    </citation>
    <scope>NUCLEOTIDE SEQUENCE</scope>
</reference>
<protein>
    <submittedName>
        <fullName evidence="1">Uncharacterized protein</fullName>
    </submittedName>
</protein>
<dbReference type="Proteomes" id="UP001162483">
    <property type="component" value="Unassembled WGS sequence"/>
</dbReference>
<accession>A0ABN9GQX6</accession>
<name>A0ABN9GQX6_9NEOB</name>
<gene>
    <name evidence="1" type="ORF">SPARVUS_LOCUS14614634</name>
</gene>
<proteinExistence type="predicted"/>